<dbReference type="RefSeq" id="XP_037145047.1">
    <property type="nucleotide sequence ID" value="XM_037289152.1"/>
</dbReference>
<keyword evidence="4" id="KW-0547">Nucleotide-binding</keyword>
<feature type="region of interest" description="Disordered" evidence="9">
    <location>
        <begin position="327"/>
        <end position="353"/>
    </location>
</feature>
<feature type="compositionally biased region" description="Basic and acidic residues" evidence="9">
    <location>
        <begin position="260"/>
        <end position="277"/>
    </location>
</feature>
<name>A0A7H9B3V6_ZYGMR</name>
<evidence type="ECO:0000256" key="8">
    <source>
        <dbReference type="ARBA" id="ARBA00048679"/>
    </source>
</evidence>
<feature type="domain" description="Serine/threonine-protein kinase haspin C-terminal" evidence="10">
    <location>
        <begin position="745"/>
        <end position="839"/>
    </location>
</feature>
<dbReference type="GO" id="GO:0000278">
    <property type="term" value="P:mitotic cell cycle"/>
    <property type="evidence" value="ECO:0007669"/>
    <property type="project" value="TreeGrafter"/>
</dbReference>
<dbReference type="Pfam" id="PF12330">
    <property type="entry name" value="Haspin_kinase"/>
    <property type="match status" value="1"/>
</dbReference>
<accession>A0A7H9B3V6</accession>
<keyword evidence="2" id="KW-0723">Serine/threonine-protein kinase</keyword>
<feature type="region of interest" description="Disordered" evidence="9">
    <location>
        <begin position="127"/>
        <end position="244"/>
    </location>
</feature>
<dbReference type="Gene3D" id="1.10.510.10">
    <property type="entry name" value="Transferase(Phosphotransferase) domain 1"/>
    <property type="match status" value="1"/>
</dbReference>
<evidence type="ECO:0000313" key="11">
    <source>
        <dbReference type="EMBL" id="QLG73320.1"/>
    </source>
</evidence>
<gene>
    <name evidence="11" type="ORF">HG535_0E04040</name>
</gene>
<dbReference type="Proteomes" id="UP000509704">
    <property type="component" value="Chromosome 5"/>
</dbReference>
<dbReference type="GO" id="GO:0072354">
    <property type="term" value="F:histone H3T3 kinase activity"/>
    <property type="evidence" value="ECO:0007669"/>
    <property type="project" value="TreeGrafter"/>
</dbReference>
<evidence type="ECO:0000256" key="2">
    <source>
        <dbReference type="ARBA" id="ARBA00022527"/>
    </source>
</evidence>
<dbReference type="PANTHER" id="PTHR24419">
    <property type="entry name" value="INTERLEUKIN-1 RECEPTOR-ASSOCIATED KINASE"/>
    <property type="match status" value="1"/>
</dbReference>
<dbReference type="GO" id="GO:0005634">
    <property type="term" value="C:nucleus"/>
    <property type="evidence" value="ECO:0007669"/>
    <property type="project" value="TreeGrafter"/>
</dbReference>
<dbReference type="OrthoDB" id="5327538at2759"/>
<evidence type="ECO:0000256" key="6">
    <source>
        <dbReference type="ARBA" id="ARBA00022840"/>
    </source>
</evidence>
<reference evidence="11 12" key="1">
    <citation type="submission" date="2020-07" db="EMBL/GenBank/DDBJ databases">
        <title>The yeast mating-type switching endonuclease HO is a domesticated member of an unorthodox homing genetic element family.</title>
        <authorList>
            <person name="Coughlan A.Y."/>
            <person name="Lombardi L."/>
            <person name="Braun-Galleani S."/>
            <person name="Martos A.R."/>
            <person name="Galeote V."/>
            <person name="Bigey F."/>
            <person name="Dequin S."/>
            <person name="Byrne K.P."/>
            <person name="Wolfe K.H."/>
        </authorList>
    </citation>
    <scope>NUCLEOTIDE SEQUENCE [LARGE SCALE GENOMIC DNA]</scope>
    <source>
        <strain evidence="11 12">NRRL Y-6702</strain>
    </source>
</reference>
<keyword evidence="12" id="KW-1185">Reference proteome</keyword>
<feature type="compositionally biased region" description="Polar residues" evidence="9">
    <location>
        <begin position="232"/>
        <end position="244"/>
    </location>
</feature>
<protein>
    <recommendedName>
        <fullName evidence="1">non-specific serine/threonine protein kinase</fullName>
        <ecNumber evidence="1">2.7.11.1</ecNumber>
    </recommendedName>
</protein>
<evidence type="ECO:0000256" key="3">
    <source>
        <dbReference type="ARBA" id="ARBA00022679"/>
    </source>
</evidence>
<dbReference type="SMART" id="SM01331">
    <property type="entry name" value="DUF3635"/>
    <property type="match status" value="1"/>
</dbReference>
<keyword evidence="6" id="KW-0067">ATP-binding</keyword>
<organism evidence="11 12">
    <name type="scientific">Zygotorulaspora mrakii</name>
    <name type="common">Zygosaccharomyces mrakii</name>
    <dbReference type="NCBI Taxonomy" id="42260"/>
    <lineage>
        <taxon>Eukaryota</taxon>
        <taxon>Fungi</taxon>
        <taxon>Dikarya</taxon>
        <taxon>Ascomycota</taxon>
        <taxon>Saccharomycotina</taxon>
        <taxon>Saccharomycetes</taxon>
        <taxon>Saccharomycetales</taxon>
        <taxon>Saccharomycetaceae</taxon>
        <taxon>Zygotorulaspora</taxon>
    </lineage>
</organism>
<feature type="compositionally biased region" description="Low complexity" evidence="9">
    <location>
        <begin position="139"/>
        <end position="158"/>
    </location>
</feature>
<evidence type="ECO:0000259" key="10">
    <source>
        <dbReference type="SMART" id="SM01331"/>
    </source>
</evidence>
<evidence type="ECO:0000256" key="5">
    <source>
        <dbReference type="ARBA" id="ARBA00022777"/>
    </source>
</evidence>
<dbReference type="EC" id="2.7.11.1" evidence="1"/>
<dbReference type="EMBL" id="CP058608">
    <property type="protein sequence ID" value="QLG73320.1"/>
    <property type="molecule type" value="Genomic_DNA"/>
</dbReference>
<evidence type="ECO:0000256" key="9">
    <source>
        <dbReference type="SAM" id="MobiDB-lite"/>
    </source>
</evidence>
<comment type="catalytic activity">
    <reaction evidence="7">
        <text>L-threonyl-[protein] + ATP = O-phospho-L-threonyl-[protein] + ADP + H(+)</text>
        <dbReference type="Rhea" id="RHEA:46608"/>
        <dbReference type="Rhea" id="RHEA-COMP:11060"/>
        <dbReference type="Rhea" id="RHEA-COMP:11605"/>
        <dbReference type="ChEBI" id="CHEBI:15378"/>
        <dbReference type="ChEBI" id="CHEBI:30013"/>
        <dbReference type="ChEBI" id="CHEBI:30616"/>
        <dbReference type="ChEBI" id="CHEBI:61977"/>
        <dbReference type="ChEBI" id="CHEBI:456216"/>
        <dbReference type="EC" id="2.7.11.1"/>
    </reaction>
</comment>
<feature type="region of interest" description="Disordered" evidence="9">
    <location>
        <begin position="429"/>
        <end position="519"/>
    </location>
</feature>
<proteinExistence type="predicted"/>
<dbReference type="GeneID" id="59237062"/>
<comment type="catalytic activity">
    <reaction evidence="8">
        <text>L-seryl-[protein] + ATP = O-phospho-L-seryl-[protein] + ADP + H(+)</text>
        <dbReference type="Rhea" id="RHEA:17989"/>
        <dbReference type="Rhea" id="RHEA-COMP:9863"/>
        <dbReference type="Rhea" id="RHEA-COMP:11604"/>
        <dbReference type="ChEBI" id="CHEBI:15378"/>
        <dbReference type="ChEBI" id="CHEBI:29999"/>
        <dbReference type="ChEBI" id="CHEBI:30616"/>
        <dbReference type="ChEBI" id="CHEBI:83421"/>
        <dbReference type="ChEBI" id="CHEBI:456216"/>
        <dbReference type="EC" id="2.7.11.1"/>
    </reaction>
</comment>
<dbReference type="GO" id="GO:0035556">
    <property type="term" value="P:intracellular signal transduction"/>
    <property type="evidence" value="ECO:0007669"/>
    <property type="project" value="TreeGrafter"/>
</dbReference>
<dbReference type="PANTHER" id="PTHR24419:SF18">
    <property type="entry name" value="SERINE_THREONINE-PROTEIN KINASE HASPIN"/>
    <property type="match status" value="1"/>
</dbReference>
<feature type="compositionally biased region" description="Polar residues" evidence="9">
    <location>
        <begin position="164"/>
        <end position="174"/>
    </location>
</feature>
<feature type="compositionally biased region" description="Low complexity" evidence="9">
    <location>
        <begin position="376"/>
        <end position="391"/>
    </location>
</feature>
<sequence>MDFDNSFEEYTDGKKFIALVVSDNEDDYNSSVDSIGEVTGHHGDGGREAYIEPKQARLGKTHTDAMAAAVPAGKNGIEPATGIICKIASPGARKPLGSGPGVFNAAAMAKVSAVNATVGVGSISMKSKTEEKKRWSFMSNHSSSSNNNSVSNANANGSAKKRWSTLSTFTNDSGSILRENKDTKENRDSKFLKRVSTHSSISSHKRTSIISSGTIMSTGTNSISETNEHSARSPTTSLKRSSTGSSLRQLFGLIAISDDNKENSKNSTKNKADKENFKIPTKTSIGRSFYSKPLGQTERRNSNFRPPLAPIVNETSRQRHSVMLGNNNNYNQYHNDKNSQRFHTHSPSITSLSSMVSQGSKWKFWKRNSGNGSGGDENSLSRSSSSQSLSLNGKNPSYALNTSNGYVENKTKHKSSFSDFHKSIFSHNNNSATVNDSCKDSSSTISSSLSKRPSSSNMSMVGLKHMTSQSSLKHKTSHTSLQRFKTRRKSNNTSGPDNSSVSSHNTSTSQGPQISLPVPDQMSRDKIRAKLKNSASLLSLSSSTPVTMKDYDESLLQQILEYSDIKHIVNDYEKMSSLKTAQRLTTHVWKAKEAEDAVIYKKLPLATLEDVTYSKQMCLQELKMLRLCKGTTGLPYLLQSYVVRESSSDEFNKDGKLFLLLVLKDHGIPLSGVKLTSWSQIQKIFWQCVTILYVAEAKFQFEHRNLTLDHILIDKNSNVTLCDLKSSRAEQGPNESVLFTRLDHPLFFQGGGDYQFEIYSLMRSILAESHSWGTYEPRTNLLWLHYFCVKMFRKYEYMGGSERDKMTKFAQLLDPLITSKRGIFKRNEADIKTCGDLLRFK</sequence>
<dbReference type="GO" id="GO:0005524">
    <property type="term" value="F:ATP binding"/>
    <property type="evidence" value="ECO:0007669"/>
    <property type="project" value="UniProtKB-KW"/>
</dbReference>
<feature type="compositionally biased region" description="Basic and acidic residues" evidence="9">
    <location>
        <begin position="178"/>
        <end position="191"/>
    </location>
</feature>
<dbReference type="AlphaFoldDB" id="A0A7H9B3V6"/>
<feature type="region of interest" description="Disordered" evidence="9">
    <location>
        <begin position="260"/>
        <end position="309"/>
    </location>
</feature>
<evidence type="ECO:0000256" key="7">
    <source>
        <dbReference type="ARBA" id="ARBA00047899"/>
    </source>
</evidence>
<evidence type="ECO:0000256" key="4">
    <source>
        <dbReference type="ARBA" id="ARBA00022741"/>
    </source>
</evidence>
<evidence type="ECO:0000256" key="1">
    <source>
        <dbReference type="ARBA" id="ARBA00012513"/>
    </source>
</evidence>
<feature type="compositionally biased region" description="Low complexity" evidence="9">
    <location>
        <begin position="208"/>
        <end position="224"/>
    </location>
</feature>
<feature type="region of interest" description="Disordered" evidence="9">
    <location>
        <begin position="366"/>
        <end position="404"/>
    </location>
</feature>
<dbReference type="InterPro" id="IPR024604">
    <property type="entry name" value="GSG2_C"/>
</dbReference>
<feature type="compositionally biased region" description="Low complexity" evidence="9">
    <location>
        <begin position="440"/>
        <end position="459"/>
    </location>
</feature>
<dbReference type="GO" id="GO:0005737">
    <property type="term" value="C:cytoplasm"/>
    <property type="evidence" value="ECO:0007669"/>
    <property type="project" value="TreeGrafter"/>
</dbReference>
<dbReference type="KEGG" id="zmk:HG535_0E04040"/>
<feature type="compositionally biased region" description="Polar residues" evidence="9">
    <location>
        <begin position="392"/>
        <end position="404"/>
    </location>
</feature>
<evidence type="ECO:0000313" key="12">
    <source>
        <dbReference type="Proteomes" id="UP000509704"/>
    </source>
</evidence>
<dbReference type="SUPFAM" id="SSF56112">
    <property type="entry name" value="Protein kinase-like (PK-like)"/>
    <property type="match status" value="1"/>
</dbReference>
<feature type="compositionally biased region" description="Low complexity" evidence="9">
    <location>
        <begin position="498"/>
        <end position="509"/>
    </location>
</feature>
<keyword evidence="3" id="KW-0808">Transferase</keyword>
<dbReference type="InterPro" id="IPR011009">
    <property type="entry name" value="Kinase-like_dom_sf"/>
</dbReference>
<keyword evidence="5" id="KW-0418">Kinase</keyword>